<sequence>MEMSKWEDSLTRSLTAFETSFNDFKDDWGSTTTINFVLLRSPLASVRDPETVIVRQVLGTSPRLSDILWNFSRFRGRARITLEQNPHFYSIGGLPTDKSGYMPWFKFSPIKDFGKQWSQLQTIYVLVDRPGTVYLQTKQINRSFGNVWMINDFLIFKDHRGSLEGEQLVRLSVLPRNLWYCEQRIAFPDSGVHGRSDHRFMRPIVTTPLATPAPATRRLFDDWTVLSHSASHSIHVHIYDAEQFSLLGSTVDTDLLPPPPPTSERPGYHVLYTSI</sequence>
<evidence type="ECO:0000313" key="2">
    <source>
        <dbReference type="Proteomes" id="UP001201163"/>
    </source>
</evidence>
<keyword evidence="2" id="KW-1185">Reference proteome</keyword>
<protein>
    <submittedName>
        <fullName evidence="1">Uncharacterized protein</fullName>
    </submittedName>
</protein>
<name>A0AAD4Q4E6_9AGAM</name>
<dbReference type="Proteomes" id="UP001201163">
    <property type="component" value="Unassembled WGS sequence"/>
</dbReference>
<organism evidence="1 2">
    <name type="scientific">Lactarius akahatsu</name>
    <dbReference type="NCBI Taxonomy" id="416441"/>
    <lineage>
        <taxon>Eukaryota</taxon>
        <taxon>Fungi</taxon>
        <taxon>Dikarya</taxon>
        <taxon>Basidiomycota</taxon>
        <taxon>Agaricomycotina</taxon>
        <taxon>Agaricomycetes</taxon>
        <taxon>Russulales</taxon>
        <taxon>Russulaceae</taxon>
        <taxon>Lactarius</taxon>
    </lineage>
</organism>
<proteinExistence type="predicted"/>
<reference evidence="1" key="1">
    <citation type="submission" date="2022-01" db="EMBL/GenBank/DDBJ databases">
        <title>Comparative genomics reveals a dynamic genome evolution in the ectomycorrhizal milk-cap (Lactarius) mushrooms.</title>
        <authorList>
            <consortium name="DOE Joint Genome Institute"/>
            <person name="Lebreton A."/>
            <person name="Tang N."/>
            <person name="Kuo A."/>
            <person name="LaButti K."/>
            <person name="Drula E."/>
            <person name="Barry K."/>
            <person name="Clum A."/>
            <person name="Lipzen A."/>
            <person name="Mousain D."/>
            <person name="Ng V."/>
            <person name="Wang R."/>
            <person name="Wang X."/>
            <person name="Dai Y."/>
            <person name="Henrissat B."/>
            <person name="Grigoriev I.V."/>
            <person name="Guerin-Laguette A."/>
            <person name="Yu F."/>
            <person name="Martin F.M."/>
        </authorList>
    </citation>
    <scope>NUCLEOTIDE SEQUENCE</scope>
    <source>
        <strain evidence="1">QP</strain>
    </source>
</reference>
<comment type="caution">
    <text evidence="1">The sequence shown here is derived from an EMBL/GenBank/DDBJ whole genome shotgun (WGS) entry which is preliminary data.</text>
</comment>
<dbReference type="EMBL" id="JAKELL010000088">
    <property type="protein sequence ID" value="KAH8983457.1"/>
    <property type="molecule type" value="Genomic_DNA"/>
</dbReference>
<evidence type="ECO:0000313" key="1">
    <source>
        <dbReference type="EMBL" id="KAH8983457.1"/>
    </source>
</evidence>
<dbReference type="AlphaFoldDB" id="A0AAD4Q4E6"/>
<gene>
    <name evidence="1" type="ORF">EDB92DRAFT_1574082</name>
</gene>
<accession>A0AAD4Q4E6</accession>